<gene>
    <name evidence="2" type="ORF">MYB_02945</name>
</gene>
<organism evidence="2 3">
    <name type="scientific">Mesomycoplasma bovoculi M165/69</name>
    <dbReference type="NCBI Taxonomy" id="743966"/>
    <lineage>
        <taxon>Bacteria</taxon>
        <taxon>Bacillati</taxon>
        <taxon>Mycoplasmatota</taxon>
        <taxon>Mycoplasmoidales</taxon>
        <taxon>Metamycoplasmataceae</taxon>
        <taxon>Mesomycoplasma</taxon>
    </lineage>
</organism>
<name>W5V1G9_9BACT</name>
<keyword evidence="1" id="KW-1133">Transmembrane helix</keyword>
<dbReference type="Proteomes" id="UP000019229">
    <property type="component" value="Chromosome"/>
</dbReference>
<dbReference type="HOGENOM" id="CLU_1308995_0_0_14"/>
<keyword evidence="1" id="KW-0472">Membrane</keyword>
<evidence type="ECO:0000313" key="3">
    <source>
        <dbReference type="Proteomes" id="UP000019229"/>
    </source>
</evidence>
<keyword evidence="1" id="KW-0812">Transmembrane</keyword>
<dbReference type="EMBL" id="CP007154">
    <property type="protein sequence ID" value="AHH45588.1"/>
    <property type="molecule type" value="Genomic_DNA"/>
</dbReference>
<feature type="transmembrane region" description="Helical" evidence="1">
    <location>
        <begin position="6"/>
        <end position="26"/>
    </location>
</feature>
<accession>W5V1G9</accession>
<proteinExistence type="predicted"/>
<dbReference type="STRING" id="743966.MYB_02945"/>
<keyword evidence="3" id="KW-1185">Reference proteome</keyword>
<evidence type="ECO:0000313" key="2">
    <source>
        <dbReference type="EMBL" id="AHH45588.1"/>
    </source>
</evidence>
<dbReference type="eggNOG" id="ENOG5032F1Q">
    <property type="taxonomic scope" value="Bacteria"/>
</dbReference>
<evidence type="ECO:0008006" key="4">
    <source>
        <dbReference type="Google" id="ProtNLM"/>
    </source>
</evidence>
<dbReference type="RefSeq" id="WP_022934805.1">
    <property type="nucleotide sequence ID" value="NZ_CP007154.1"/>
</dbReference>
<protein>
    <recommendedName>
        <fullName evidence="4">Transmembrane protein</fullName>
    </recommendedName>
</protein>
<dbReference type="AlphaFoldDB" id="W5V1G9"/>
<evidence type="ECO:0000256" key="1">
    <source>
        <dbReference type="SAM" id="Phobius"/>
    </source>
</evidence>
<dbReference type="KEGG" id="mbc:MYB_02945"/>
<reference evidence="2 3" key="1">
    <citation type="journal article" date="2014" name="Genome Announc.">
        <title>Complete Genome Sequence of Mycoplasma bovoculi Strain M165/69T (ATCC 29104).</title>
        <authorList>
            <person name="Calcutt M.J."/>
            <person name="Foecking M.F."/>
        </authorList>
    </citation>
    <scope>NUCLEOTIDE SEQUENCE [LARGE SCALE GENOMIC DNA]</scope>
    <source>
        <strain evidence="2">M165/69</strain>
    </source>
</reference>
<sequence length="210" mass="24635">MNQSVRTGLIVSVFIGLFIMVISILVTQIKKNKIVKEYQQKNSELKKVTPLKLNIDFINKIFDTNIIVEELELILGYANDLEFKNLVFAETDGLVAIASSKFLKDKNIFAINNYINEENFKNKKQILESNNFENLDLNSIDFNIDFIFANNLDFSDFESLYNKKPKIMIFKHIKKQQKTIINFLKNKEINYELDIYFSLIIIKMEKNIKI</sequence>
<dbReference type="PATRIC" id="fig|743966.3.peg.593"/>